<dbReference type="RefSeq" id="WP_377585048.1">
    <property type="nucleotide sequence ID" value="NZ_JBHTKA010000015.1"/>
</dbReference>
<keyword evidence="3" id="KW-1185">Reference proteome</keyword>
<dbReference type="PROSITE" id="PS51186">
    <property type="entry name" value="GNAT"/>
    <property type="match status" value="1"/>
</dbReference>
<gene>
    <name evidence="2" type="ORF">ACFQ21_27045</name>
</gene>
<dbReference type="Proteomes" id="UP001597112">
    <property type="component" value="Unassembled WGS sequence"/>
</dbReference>
<keyword evidence="2" id="KW-0808">Transferase</keyword>
<dbReference type="Pfam" id="PF13527">
    <property type="entry name" value="Acetyltransf_9"/>
    <property type="match status" value="1"/>
</dbReference>
<organism evidence="2 3">
    <name type="scientific">Ohtaekwangia kribbensis</name>
    <dbReference type="NCBI Taxonomy" id="688913"/>
    <lineage>
        <taxon>Bacteria</taxon>
        <taxon>Pseudomonadati</taxon>
        <taxon>Bacteroidota</taxon>
        <taxon>Cytophagia</taxon>
        <taxon>Cytophagales</taxon>
        <taxon>Fulvivirgaceae</taxon>
        <taxon>Ohtaekwangia</taxon>
    </lineage>
</organism>
<dbReference type="CDD" id="cd04301">
    <property type="entry name" value="NAT_SF"/>
    <property type="match status" value="1"/>
</dbReference>
<dbReference type="GO" id="GO:0016746">
    <property type="term" value="F:acyltransferase activity"/>
    <property type="evidence" value="ECO:0007669"/>
    <property type="project" value="UniProtKB-KW"/>
</dbReference>
<dbReference type="EC" id="2.3.-.-" evidence="2"/>
<sequence>MEIRLAHEGDIPEIVSLLKLGLGENLLPKSEIYWRWKHVDNPFGKSLVLLAIDKSKIVGVRTFMRWKWRAGNHIIEAVRGVDTVVHPDYQGNGMFGKLTLALIDHCRENGYGLLFSTPNRKSKRGYTKLGWAEAGKLPIQMKMVKPVSMMLDVVLRKKSRQNNASKKDESISYYLNNAGLSKLIASNNILYGSHVITEHSVDTLMWRYANVPVAEYYAGGVEDTELRALFFYRIKHTFAGKELRITDVFLSDRKYVQDLKQIVDRKVQEHNADYVTSGSFGIANLLGTNMLVLKRKVGPTVMIHNIMLPDLSNFAAFEGWSPSFGDLELF</sequence>
<evidence type="ECO:0000313" key="2">
    <source>
        <dbReference type="EMBL" id="MFD1003012.1"/>
    </source>
</evidence>
<comment type="caution">
    <text evidence="2">The sequence shown here is derived from an EMBL/GenBank/DDBJ whole genome shotgun (WGS) entry which is preliminary data.</text>
</comment>
<accession>A0ABW3KAK9</accession>
<dbReference type="InterPro" id="IPR016181">
    <property type="entry name" value="Acyl_CoA_acyltransferase"/>
</dbReference>
<proteinExistence type="predicted"/>
<evidence type="ECO:0000259" key="1">
    <source>
        <dbReference type="PROSITE" id="PS51186"/>
    </source>
</evidence>
<dbReference type="Gene3D" id="3.40.630.30">
    <property type="match status" value="1"/>
</dbReference>
<dbReference type="InterPro" id="IPR000182">
    <property type="entry name" value="GNAT_dom"/>
</dbReference>
<name>A0ABW3KAK9_9BACT</name>
<protein>
    <submittedName>
        <fullName evidence="2">GNAT family N-acetyltransferase</fullName>
        <ecNumber evidence="2">2.3.-.-</ecNumber>
    </submittedName>
</protein>
<reference evidence="3" key="1">
    <citation type="journal article" date="2019" name="Int. J. Syst. Evol. Microbiol.">
        <title>The Global Catalogue of Microorganisms (GCM) 10K type strain sequencing project: providing services to taxonomists for standard genome sequencing and annotation.</title>
        <authorList>
            <consortium name="The Broad Institute Genomics Platform"/>
            <consortium name="The Broad Institute Genome Sequencing Center for Infectious Disease"/>
            <person name="Wu L."/>
            <person name="Ma J."/>
        </authorList>
    </citation>
    <scope>NUCLEOTIDE SEQUENCE [LARGE SCALE GENOMIC DNA]</scope>
    <source>
        <strain evidence="3">CCUG 58938</strain>
    </source>
</reference>
<evidence type="ECO:0000313" key="3">
    <source>
        <dbReference type="Proteomes" id="UP001597112"/>
    </source>
</evidence>
<feature type="domain" description="N-acetyltransferase" evidence="1">
    <location>
        <begin position="1"/>
        <end position="154"/>
    </location>
</feature>
<keyword evidence="2" id="KW-0012">Acyltransferase</keyword>
<dbReference type="SUPFAM" id="SSF55729">
    <property type="entry name" value="Acyl-CoA N-acyltransferases (Nat)"/>
    <property type="match status" value="1"/>
</dbReference>
<dbReference type="EMBL" id="JBHTKA010000015">
    <property type="protein sequence ID" value="MFD1003012.1"/>
    <property type="molecule type" value="Genomic_DNA"/>
</dbReference>